<feature type="domain" description="SWEET-like" evidence="11">
    <location>
        <begin position="643"/>
        <end position="918"/>
    </location>
</feature>
<evidence type="ECO:0000256" key="7">
    <source>
        <dbReference type="ARBA" id="ARBA00022786"/>
    </source>
</evidence>
<feature type="transmembrane region" description="Helical" evidence="10">
    <location>
        <begin position="766"/>
        <end position="785"/>
    </location>
</feature>
<dbReference type="Pfam" id="PF25333">
    <property type="entry name" value="DUF2921_N"/>
    <property type="match status" value="3"/>
</dbReference>
<evidence type="ECO:0000259" key="11">
    <source>
        <dbReference type="Pfam" id="PF11145"/>
    </source>
</evidence>
<evidence type="ECO:0000256" key="3">
    <source>
        <dbReference type="ARBA" id="ARBA00004906"/>
    </source>
</evidence>
<evidence type="ECO:0000256" key="5">
    <source>
        <dbReference type="ARBA" id="ARBA00022679"/>
    </source>
</evidence>
<evidence type="ECO:0000256" key="6">
    <source>
        <dbReference type="ARBA" id="ARBA00022692"/>
    </source>
</evidence>
<keyword evidence="6 10" id="KW-0812">Transmembrane</keyword>
<feature type="transmembrane region" description="Helical" evidence="10">
    <location>
        <begin position="648"/>
        <end position="669"/>
    </location>
</feature>
<comment type="catalytic activity">
    <reaction evidence="1">
        <text>S-ubiquitinyl-[E2 ubiquitin-conjugating enzyme]-L-cysteine + [acceptor protein]-L-lysine = [E2 ubiquitin-conjugating enzyme]-L-cysteine + N(6)-ubiquitinyl-[acceptor protein]-L-lysine.</text>
        <dbReference type="EC" id="2.3.2.27"/>
    </reaction>
</comment>
<feature type="transmembrane region" description="Helical" evidence="10">
    <location>
        <begin position="681"/>
        <end position="705"/>
    </location>
</feature>
<keyword evidence="8 10" id="KW-1133">Transmembrane helix</keyword>
<organism evidence="13">
    <name type="scientific">Rhizophora mucronata</name>
    <name type="common">Asiatic mangrove</name>
    <dbReference type="NCBI Taxonomy" id="61149"/>
    <lineage>
        <taxon>Eukaryota</taxon>
        <taxon>Viridiplantae</taxon>
        <taxon>Streptophyta</taxon>
        <taxon>Embryophyta</taxon>
        <taxon>Tracheophyta</taxon>
        <taxon>Spermatophyta</taxon>
        <taxon>Magnoliopsida</taxon>
        <taxon>eudicotyledons</taxon>
        <taxon>Gunneridae</taxon>
        <taxon>Pentapetalae</taxon>
        <taxon>rosids</taxon>
        <taxon>fabids</taxon>
        <taxon>Malpighiales</taxon>
        <taxon>Rhizophoraceae</taxon>
        <taxon>Rhizophora</taxon>
    </lineage>
</organism>
<comment type="pathway">
    <text evidence="3">Protein modification; protein ubiquitination.</text>
</comment>
<feature type="transmembrane region" description="Helical" evidence="10">
    <location>
        <begin position="882"/>
        <end position="903"/>
    </location>
</feature>
<dbReference type="GO" id="GO:0012505">
    <property type="term" value="C:endomembrane system"/>
    <property type="evidence" value="ECO:0007669"/>
    <property type="project" value="UniProtKB-SubCell"/>
</dbReference>
<reference evidence="13" key="1">
    <citation type="submission" date="2018-02" db="EMBL/GenBank/DDBJ databases">
        <title>Rhizophora mucronata_Transcriptome.</title>
        <authorList>
            <person name="Meera S.P."/>
            <person name="Sreeshan A."/>
            <person name="Augustine A."/>
        </authorList>
    </citation>
    <scope>NUCLEOTIDE SEQUENCE</scope>
    <source>
        <tissue evidence="13">Leaf</tissue>
    </source>
</reference>
<dbReference type="GO" id="GO:0061630">
    <property type="term" value="F:ubiquitin protein ligase activity"/>
    <property type="evidence" value="ECO:0007669"/>
    <property type="project" value="UniProtKB-EC"/>
</dbReference>
<dbReference type="Pfam" id="PF11145">
    <property type="entry name" value="DUF2921"/>
    <property type="match status" value="1"/>
</dbReference>
<dbReference type="PANTHER" id="PTHR33389">
    <property type="entry name" value="FAMILY PROTEIN, PUTATIVE (DUF2921)-RELATED"/>
    <property type="match status" value="1"/>
</dbReference>
<feature type="domain" description="DUF2921" evidence="12">
    <location>
        <begin position="454"/>
        <end position="630"/>
    </location>
</feature>
<evidence type="ECO:0000256" key="2">
    <source>
        <dbReference type="ARBA" id="ARBA00004127"/>
    </source>
</evidence>
<sequence>MAMAIGSYIITSRSTWYQLPRLHTAIFSFLYAIFHISLVCCSKIDASYGDHCASIVVEAVPTEPEFTTIPFTSVQHGYYSGGDGLRNLSKTSEFYYSPDNQRTLLFQTNHVYRTEVRDVFKVEATLILQASGGRLYVEDMTYSYSYSPQVFPWWSERGALSFELEGFWSKSTGELCMVGSGSIHPQEGNPRVLAAVLKLYGVKSSVVITSLIRGTFESLSSPNIKSPFKPISMLMFPRTSYNYTAVSKEFDLEGAGEDDLSTSASLRLPLGRPICSMFRGWFPSVELTYSSNCNFNKTCNPLGKRMEYLPKVMHFSLIQCSDDRQGLRLLVEFLNPNSTPDGYYRSFTPNATLVAEGLWNAKKNKLNVVACRILNATDSFINSSVGDCSFRLSLRFPAVWSIKHTRGIVGHIWSNKHVNDSGYFEKIIFQGERNDLVGIPGLKYEYTMVDEASASCPKDKLNTDDEKQYPEANSNEMLFDMSVKNSGGKKTGWGYSSPIAVGNQIIPQNSFVISSSSSTPAKPPVKKKTTHSNPLNISYKMSVTPSYNASSREQKQIKISAEGIYDADTGIMCMVGCKTLDSESQKLANASMDCEILINLQFPPVDSSDHITGHIESRRKRSDPSFFEPLQFSAISLHARKPRIDLEIIMSLISITLVCIFVGYQILYARRHPSVFSFISLLMLVILTLGHMIPLVLNFEALFMSKHDRWTSLYRSGGWLEVNEVIVRALTMVAFLLQCRLLMLVWSKRFTGENQKASWAAEKKTLYVSLPLYIAGGLIALYVNWRNGKPGDAMHSTSINSQQLPVWEGLRSYAGLVLDGFLFPQILLNIFQNSKENALSRLFYMGNTLVRLLPHAYDLYRGHGCADEFDWSYLYAIPITDYYSTAWDIIIPLVGLLFAAIIYKQQCFGGRCFLPKRFRELEAYEKIPVTSDA</sequence>
<dbReference type="InterPro" id="IPR057425">
    <property type="entry name" value="DUF2921_N"/>
</dbReference>
<dbReference type="AlphaFoldDB" id="A0A2P2IPB0"/>
<name>A0A2P2IPB0_RHIMU</name>
<evidence type="ECO:0000256" key="1">
    <source>
        <dbReference type="ARBA" id="ARBA00000900"/>
    </source>
</evidence>
<evidence type="ECO:0000313" key="13">
    <source>
        <dbReference type="EMBL" id="MBW83051.1"/>
    </source>
</evidence>
<protein>
    <recommendedName>
        <fullName evidence="4">RING-type E3 ubiquitin transferase</fullName>
        <ecNumber evidence="4">2.3.2.27</ecNumber>
    </recommendedName>
</protein>
<evidence type="ECO:0000256" key="8">
    <source>
        <dbReference type="ARBA" id="ARBA00022989"/>
    </source>
</evidence>
<evidence type="ECO:0000256" key="9">
    <source>
        <dbReference type="ARBA" id="ARBA00023136"/>
    </source>
</evidence>
<dbReference type="InterPro" id="IPR021319">
    <property type="entry name" value="DUF2921"/>
</dbReference>
<comment type="subcellular location">
    <subcellularLocation>
        <location evidence="2">Endomembrane system</location>
        <topology evidence="2">Multi-pass membrane protein</topology>
    </subcellularLocation>
</comment>
<dbReference type="EC" id="2.3.2.27" evidence="4"/>
<keyword evidence="5" id="KW-0808">Transferase</keyword>
<proteinExistence type="predicted"/>
<evidence type="ECO:0000256" key="10">
    <source>
        <dbReference type="SAM" id="Phobius"/>
    </source>
</evidence>
<feature type="domain" description="DUF2921" evidence="12">
    <location>
        <begin position="289"/>
        <end position="427"/>
    </location>
</feature>
<feature type="transmembrane region" description="Helical" evidence="10">
    <location>
        <begin position="725"/>
        <end position="746"/>
    </location>
</feature>
<feature type="domain" description="DUF2921" evidence="12">
    <location>
        <begin position="48"/>
        <end position="232"/>
    </location>
</feature>
<keyword evidence="9 10" id="KW-0472">Membrane</keyword>
<dbReference type="EMBL" id="GGEC01002568">
    <property type="protein sequence ID" value="MBW83051.1"/>
    <property type="molecule type" value="Transcribed_RNA"/>
</dbReference>
<accession>A0A2P2IPB0</accession>
<keyword evidence="7" id="KW-0833">Ubl conjugation pathway</keyword>
<evidence type="ECO:0000259" key="12">
    <source>
        <dbReference type="Pfam" id="PF25333"/>
    </source>
</evidence>
<dbReference type="PANTHER" id="PTHR33389:SF18">
    <property type="entry name" value="OS01G0677900 PROTEIN"/>
    <property type="match status" value="1"/>
</dbReference>
<evidence type="ECO:0000256" key="4">
    <source>
        <dbReference type="ARBA" id="ARBA00012483"/>
    </source>
</evidence>